<dbReference type="AlphaFoldDB" id="A0A401FSB6"/>
<proteinExistence type="predicted"/>
<organism evidence="1 2">
    <name type="scientific">Desulfonema ishimotonii</name>
    <dbReference type="NCBI Taxonomy" id="45657"/>
    <lineage>
        <taxon>Bacteria</taxon>
        <taxon>Pseudomonadati</taxon>
        <taxon>Thermodesulfobacteriota</taxon>
        <taxon>Desulfobacteria</taxon>
        <taxon>Desulfobacterales</taxon>
        <taxon>Desulfococcaceae</taxon>
        <taxon>Desulfonema</taxon>
    </lineage>
</organism>
<reference evidence="2" key="1">
    <citation type="submission" date="2017-11" db="EMBL/GenBank/DDBJ databases">
        <authorList>
            <person name="Watanabe M."/>
            <person name="Kojima H."/>
        </authorList>
    </citation>
    <scope>NUCLEOTIDE SEQUENCE [LARGE SCALE GENOMIC DNA]</scope>
    <source>
        <strain evidence="2">Tokyo 01</strain>
    </source>
</reference>
<accession>A0A401FSB6</accession>
<comment type="caution">
    <text evidence="1">The sequence shown here is derived from an EMBL/GenBank/DDBJ whole genome shotgun (WGS) entry which is preliminary data.</text>
</comment>
<name>A0A401FSB6_9BACT</name>
<sequence>MIKIETYFFINNEFIPMNRFKGQFDDIDYIEGAIELTINNKKIISLKSWDYVDQLWAYFINGIEEIQNMRNFFTYFPDQPVVLSFTLEDNDFVKIGTDYDGEIYLSVPKKEFISTVCSEAEHFFKHMSNIVPQHKNFWNEYLGKIKKIKGHNSTYDC</sequence>
<gene>
    <name evidence="1" type="ORF">DENIS_0798</name>
</gene>
<evidence type="ECO:0000313" key="1">
    <source>
        <dbReference type="EMBL" id="GBC59857.1"/>
    </source>
</evidence>
<dbReference type="EMBL" id="BEXT01000001">
    <property type="protein sequence ID" value="GBC59857.1"/>
    <property type="molecule type" value="Genomic_DNA"/>
</dbReference>
<evidence type="ECO:0000313" key="2">
    <source>
        <dbReference type="Proteomes" id="UP000288096"/>
    </source>
</evidence>
<protein>
    <submittedName>
        <fullName evidence="1">Uncharacterized protein</fullName>
    </submittedName>
</protein>
<dbReference type="Proteomes" id="UP000288096">
    <property type="component" value="Unassembled WGS sequence"/>
</dbReference>
<keyword evidence="2" id="KW-1185">Reference proteome</keyword>
<reference evidence="2" key="2">
    <citation type="submission" date="2019-01" db="EMBL/GenBank/DDBJ databases">
        <title>Genome sequence of Desulfonema ishimotonii strain Tokyo 01.</title>
        <authorList>
            <person name="Fukui M."/>
        </authorList>
    </citation>
    <scope>NUCLEOTIDE SEQUENCE [LARGE SCALE GENOMIC DNA]</scope>
    <source>
        <strain evidence="2">Tokyo 01</strain>
    </source>
</reference>